<comment type="caution">
    <text evidence="2">The sequence shown here is derived from an EMBL/GenBank/DDBJ whole genome shotgun (WGS) entry which is preliminary data.</text>
</comment>
<dbReference type="PROSITE" id="PS51384">
    <property type="entry name" value="FAD_FR"/>
    <property type="match status" value="1"/>
</dbReference>
<dbReference type="SUPFAM" id="SSF52343">
    <property type="entry name" value="Ferredoxin reductase-like, C-terminal NADP-linked domain"/>
    <property type="match status" value="1"/>
</dbReference>
<dbReference type="SUPFAM" id="SSF63380">
    <property type="entry name" value="Riboflavin synthase domain-like"/>
    <property type="match status" value="1"/>
</dbReference>
<evidence type="ECO:0000313" key="2">
    <source>
        <dbReference type="EMBL" id="CAL5219404.1"/>
    </source>
</evidence>
<feature type="domain" description="FAD-binding FR-type" evidence="1">
    <location>
        <begin position="53"/>
        <end position="150"/>
    </location>
</feature>
<protein>
    <submittedName>
        <fullName evidence="2">G1229 protein</fullName>
    </submittedName>
</protein>
<keyword evidence="3" id="KW-1185">Reference proteome</keyword>
<dbReference type="InterPro" id="IPR017927">
    <property type="entry name" value="FAD-bd_FR_type"/>
</dbReference>
<dbReference type="Pfam" id="PF00175">
    <property type="entry name" value="NAD_binding_1"/>
    <property type="match status" value="1"/>
</dbReference>
<dbReference type="PANTHER" id="PTHR47215:SF1">
    <property type="entry name" value="F9L1.8 PROTEIN"/>
    <property type="match status" value="1"/>
</dbReference>
<proteinExistence type="predicted"/>
<dbReference type="Proteomes" id="UP001497392">
    <property type="component" value="Unassembled WGS sequence"/>
</dbReference>
<sequence>MYTSLSPTRAKCSLHPFTCRKTVQHTAWLQSRQPACRRTRGLAFTVRAGWNDFEWSKAKIVEHEKAAEGLVKITVDMGGLAKDYTKGGQYIQIKVGDSKPAFYALASAPAPDKPVEIIVKNQGDTAEILCDSKAGAEIDVSPVMGKGFSVEKAPPAEFPYLFIFATGTGIGPIKALIESHALKVKERQLTRLYYGTFNPEMTAYKALIPEWQALGLEVVDVYSGFGQGYVQDAFGKDAPIKDAKQTGVILCGQPEMGEAVKKLVISQGVDEDSILTNF</sequence>
<dbReference type="PANTHER" id="PTHR47215">
    <property type="match status" value="1"/>
</dbReference>
<dbReference type="Gene3D" id="3.40.50.80">
    <property type="entry name" value="Nucleotide-binding domain of ferredoxin-NADP reductase (FNR) module"/>
    <property type="match status" value="1"/>
</dbReference>
<accession>A0ABP1FJM7</accession>
<name>A0ABP1FJM7_9CHLO</name>
<evidence type="ECO:0000313" key="3">
    <source>
        <dbReference type="Proteomes" id="UP001497392"/>
    </source>
</evidence>
<dbReference type="InterPro" id="IPR017938">
    <property type="entry name" value="Riboflavin_synthase-like_b-brl"/>
</dbReference>
<dbReference type="InterPro" id="IPR001433">
    <property type="entry name" value="OxRdtase_FAD/NAD-bd"/>
</dbReference>
<gene>
    <name evidence="2" type="primary">g1229</name>
    <name evidence="2" type="ORF">VP750_LOCUS1063</name>
</gene>
<evidence type="ECO:0000259" key="1">
    <source>
        <dbReference type="PROSITE" id="PS51384"/>
    </source>
</evidence>
<dbReference type="CDD" id="cd00322">
    <property type="entry name" value="FNR_like"/>
    <property type="match status" value="1"/>
</dbReference>
<dbReference type="Gene3D" id="2.40.30.10">
    <property type="entry name" value="Translation factors"/>
    <property type="match status" value="1"/>
</dbReference>
<dbReference type="EMBL" id="CAXHTA020000002">
    <property type="protein sequence ID" value="CAL5219404.1"/>
    <property type="molecule type" value="Genomic_DNA"/>
</dbReference>
<organism evidence="2 3">
    <name type="scientific">Coccomyxa viridis</name>
    <dbReference type="NCBI Taxonomy" id="1274662"/>
    <lineage>
        <taxon>Eukaryota</taxon>
        <taxon>Viridiplantae</taxon>
        <taxon>Chlorophyta</taxon>
        <taxon>core chlorophytes</taxon>
        <taxon>Trebouxiophyceae</taxon>
        <taxon>Trebouxiophyceae incertae sedis</taxon>
        <taxon>Coccomyxaceae</taxon>
        <taxon>Coccomyxa</taxon>
    </lineage>
</organism>
<dbReference type="InterPro" id="IPR039261">
    <property type="entry name" value="FNR_nucleotide-bd"/>
</dbReference>
<reference evidence="2 3" key="1">
    <citation type="submission" date="2024-06" db="EMBL/GenBank/DDBJ databases">
        <authorList>
            <person name="Kraege A."/>
            <person name="Thomma B."/>
        </authorList>
    </citation>
    <scope>NUCLEOTIDE SEQUENCE [LARGE SCALE GENOMIC DNA]</scope>
</reference>